<gene>
    <name evidence="2" type="ORF">CH376_13880</name>
    <name evidence="1" type="ORF">CH380_05050</name>
</gene>
<dbReference type="Proteomes" id="UP000232188">
    <property type="component" value="Unassembled WGS sequence"/>
</dbReference>
<dbReference type="EMBL" id="NPDU01000035">
    <property type="protein sequence ID" value="PJZ61291.1"/>
    <property type="molecule type" value="Genomic_DNA"/>
</dbReference>
<organism evidence="1 4">
    <name type="scientific">Leptospira adleri</name>
    <dbReference type="NCBI Taxonomy" id="2023186"/>
    <lineage>
        <taxon>Bacteria</taxon>
        <taxon>Pseudomonadati</taxon>
        <taxon>Spirochaetota</taxon>
        <taxon>Spirochaetia</taxon>
        <taxon>Leptospirales</taxon>
        <taxon>Leptospiraceae</taxon>
        <taxon>Leptospira</taxon>
    </lineage>
</organism>
<evidence type="ECO:0000313" key="4">
    <source>
        <dbReference type="Proteomes" id="UP000232188"/>
    </source>
</evidence>
<keyword evidence="3" id="KW-1185">Reference proteome</keyword>
<dbReference type="AlphaFoldDB" id="A0A2M9YSC6"/>
<name>A0A2M9YSC6_9LEPT</name>
<evidence type="ECO:0000313" key="2">
    <source>
        <dbReference type="EMBL" id="PJZ61291.1"/>
    </source>
</evidence>
<accession>A0A2M9YSC6</accession>
<comment type="caution">
    <text evidence="1">The sequence shown here is derived from an EMBL/GenBank/DDBJ whole genome shotgun (WGS) entry which is preliminary data.</text>
</comment>
<evidence type="ECO:0000313" key="3">
    <source>
        <dbReference type="Proteomes" id="UP000232149"/>
    </source>
</evidence>
<protein>
    <submittedName>
        <fullName evidence="1">Uncharacterized protein</fullName>
    </submittedName>
</protein>
<reference evidence="3 4" key="1">
    <citation type="submission" date="2017-07" db="EMBL/GenBank/DDBJ databases">
        <title>Leptospira spp. isolated from tropical soils.</title>
        <authorList>
            <person name="Thibeaux R."/>
            <person name="Iraola G."/>
            <person name="Ferres I."/>
            <person name="Bierque E."/>
            <person name="Girault D."/>
            <person name="Soupe-Gilbert M.-E."/>
            <person name="Picardeau M."/>
            <person name="Goarant C."/>
        </authorList>
    </citation>
    <scope>NUCLEOTIDE SEQUENCE [LARGE SCALE GENOMIC DNA]</scope>
    <source>
        <strain evidence="1 4">FH2-B-C1</strain>
        <strain evidence="2 3">FH2-B-D1</strain>
    </source>
</reference>
<evidence type="ECO:0000313" key="1">
    <source>
        <dbReference type="EMBL" id="PJZ54438.1"/>
    </source>
</evidence>
<sequence length="59" mass="6928">MIYDKRTSTKNNPIPNVNFRILSFLQQDKGDRIGRFLLGFYVFKETILQPLYNGIGFQT</sequence>
<dbReference type="Proteomes" id="UP000232149">
    <property type="component" value="Unassembled WGS sequence"/>
</dbReference>
<dbReference type="EMBL" id="NPDV01000003">
    <property type="protein sequence ID" value="PJZ54438.1"/>
    <property type="molecule type" value="Genomic_DNA"/>
</dbReference>
<proteinExistence type="predicted"/>